<evidence type="ECO:0000256" key="2">
    <source>
        <dbReference type="ARBA" id="ARBA00023319"/>
    </source>
</evidence>
<feature type="domain" description="Ig-like" evidence="3">
    <location>
        <begin position="1"/>
        <end position="81"/>
    </location>
</feature>
<dbReference type="InterPro" id="IPR007110">
    <property type="entry name" value="Ig-like_dom"/>
</dbReference>
<dbReference type="GO" id="GO:0005615">
    <property type="term" value="C:extracellular space"/>
    <property type="evidence" value="ECO:0007669"/>
    <property type="project" value="TreeGrafter"/>
</dbReference>
<dbReference type="GO" id="GO:0006955">
    <property type="term" value="P:immune response"/>
    <property type="evidence" value="ECO:0007669"/>
    <property type="project" value="TreeGrafter"/>
</dbReference>
<dbReference type="GeneTree" id="ENSGT00940000169326"/>
<name>A0A3B1JA51_ASTMX</name>
<evidence type="ECO:0000259" key="3">
    <source>
        <dbReference type="PROSITE" id="PS50835"/>
    </source>
</evidence>
<dbReference type="STRING" id="7994.ENSAMXP00000039192"/>
<dbReference type="Bgee" id="ENSAMXG00000036938">
    <property type="expression patterns" value="Expressed in mesonephros and 13 other cell types or tissues"/>
</dbReference>
<protein>
    <recommendedName>
        <fullName evidence="3">Ig-like domain-containing protein</fullName>
    </recommendedName>
</protein>
<dbReference type="InterPro" id="IPR013783">
    <property type="entry name" value="Ig-like_fold"/>
</dbReference>
<dbReference type="InterPro" id="IPR003597">
    <property type="entry name" value="Ig_C1-set"/>
</dbReference>
<dbReference type="InterPro" id="IPR003006">
    <property type="entry name" value="Ig/MHC_CS"/>
</dbReference>
<sequence length="91" mass="10504">DLVNSRKLTLTCMATGFYPKDVKMSLRKFTTSLPDHLITSSGIRPNDDGTYQLRKSVEIQEDDLALFNCYVNHSSLKKPVIKKWGNYNSYW</sequence>
<dbReference type="GO" id="GO:0009897">
    <property type="term" value="C:external side of plasma membrane"/>
    <property type="evidence" value="ECO:0007669"/>
    <property type="project" value="TreeGrafter"/>
</dbReference>
<dbReference type="Gene3D" id="2.60.40.10">
    <property type="entry name" value="Immunoglobulins"/>
    <property type="match status" value="1"/>
</dbReference>
<evidence type="ECO:0000313" key="5">
    <source>
        <dbReference type="Proteomes" id="UP000018467"/>
    </source>
</evidence>
<dbReference type="SMART" id="SM00407">
    <property type="entry name" value="IGc1"/>
    <property type="match status" value="1"/>
</dbReference>
<dbReference type="PROSITE" id="PS50835">
    <property type="entry name" value="IG_LIKE"/>
    <property type="match status" value="1"/>
</dbReference>
<dbReference type="PANTHER" id="PTHR16675:SF193">
    <property type="entry name" value="LOC571647 PROTEIN-RELATED"/>
    <property type="match status" value="1"/>
</dbReference>
<dbReference type="PROSITE" id="PS00290">
    <property type="entry name" value="IG_MHC"/>
    <property type="match status" value="1"/>
</dbReference>
<evidence type="ECO:0000313" key="4">
    <source>
        <dbReference type="Ensembl" id="ENSAMXP00000039192.1"/>
    </source>
</evidence>
<dbReference type="PANTHER" id="PTHR16675">
    <property type="entry name" value="MHC CLASS I-RELATED"/>
    <property type="match status" value="1"/>
</dbReference>
<keyword evidence="5" id="KW-1185">Reference proteome</keyword>
<proteinExistence type="predicted"/>
<dbReference type="InterPro" id="IPR050208">
    <property type="entry name" value="MHC_class-I_related"/>
</dbReference>
<accession>A0A3B1JA51</accession>
<dbReference type="InterPro" id="IPR036179">
    <property type="entry name" value="Ig-like_dom_sf"/>
</dbReference>
<keyword evidence="2" id="KW-0393">Immunoglobulin domain</keyword>
<reference evidence="4" key="3">
    <citation type="submission" date="2025-08" db="UniProtKB">
        <authorList>
            <consortium name="Ensembl"/>
        </authorList>
    </citation>
    <scope>IDENTIFICATION</scope>
</reference>
<dbReference type="Pfam" id="PF07654">
    <property type="entry name" value="C1-set"/>
    <property type="match status" value="1"/>
</dbReference>
<dbReference type="SUPFAM" id="SSF48726">
    <property type="entry name" value="Immunoglobulin"/>
    <property type="match status" value="1"/>
</dbReference>
<dbReference type="AlphaFoldDB" id="A0A3B1JA51"/>
<reference evidence="5" key="1">
    <citation type="submission" date="2013-03" db="EMBL/GenBank/DDBJ databases">
        <authorList>
            <person name="Jeffery W."/>
            <person name="Warren W."/>
            <person name="Wilson R.K."/>
        </authorList>
    </citation>
    <scope>NUCLEOTIDE SEQUENCE</scope>
    <source>
        <strain evidence="5">female</strain>
    </source>
</reference>
<reference evidence="4" key="4">
    <citation type="submission" date="2025-09" db="UniProtKB">
        <authorList>
            <consortium name="Ensembl"/>
        </authorList>
    </citation>
    <scope>IDENTIFICATION</scope>
</reference>
<dbReference type="Proteomes" id="UP000018467">
    <property type="component" value="Unassembled WGS sequence"/>
</dbReference>
<organism evidence="4 5">
    <name type="scientific">Astyanax mexicanus</name>
    <name type="common">Blind cave fish</name>
    <name type="synonym">Astyanax fasciatus mexicanus</name>
    <dbReference type="NCBI Taxonomy" id="7994"/>
    <lineage>
        <taxon>Eukaryota</taxon>
        <taxon>Metazoa</taxon>
        <taxon>Chordata</taxon>
        <taxon>Craniata</taxon>
        <taxon>Vertebrata</taxon>
        <taxon>Euteleostomi</taxon>
        <taxon>Actinopterygii</taxon>
        <taxon>Neopterygii</taxon>
        <taxon>Teleostei</taxon>
        <taxon>Ostariophysi</taxon>
        <taxon>Characiformes</taxon>
        <taxon>Characoidei</taxon>
        <taxon>Acestrorhamphidae</taxon>
        <taxon>Acestrorhamphinae</taxon>
        <taxon>Astyanax</taxon>
    </lineage>
</organism>
<dbReference type="Ensembl" id="ENSAMXT00000039166.1">
    <property type="protein sequence ID" value="ENSAMXP00000039192.1"/>
    <property type="gene ID" value="ENSAMXG00000036938.1"/>
</dbReference>
<dbReference type="InParanoid" id="A0A3B1JA51"/>
<evidence type="ECO:0000256" key="1">
    <source>
        <dbReference type="ARBA" id="ARBA00023180"/>
    </source>
</evidence>
<reference evidence="5" key="2">
    <citation type="journal article" date="2014" name="Nat. Commun.">
        <title>The cavefish genome reveals candidate genes for eye loss.</title>
        <authorList>
            <person name="McGaugh S.E."/>
            <person name="Gross J.B."/>
            <person name="Aken B."/>
            <person name="Blin M."/>
            <person name="Borowsky R."/>
            <person name="Chalopin D."/>
            <person name="Hinaux H."/>
            <person name="Jeffery W.R."/>
            <person name="Keene A."/>
            <person name="Ma L."/>
            <person name="Minx P."/>
            <person name="Murphy D."/>
            <person name="O'Quin K.E."/>
            <person name="Retaux S."/>
            <person name="Rohner N."/>
            <person name="Searle S.M."/>
            <person name="Stahl B.A."/>
            <person name="Tabin C."/>
            <person name="Volff J.N."/>
            <person name="Yoshizawa M."/>
            <person name="Warren W.C."/>
        </authorList>
    </citation>
    <scope>NUCLEOTIDE SEQUENCE [LARGE SCALE GENOMIC DNA]</scope>
    <source>
        <strain evidence="5">female</strain>
    </source>
</reference>
<keyword evidence="1" id="KW-0325">Glycoprotein</keyword>